<organism evidence="4 5">
    <name type="scientific">Saguinus oedipus</name>
    <name type="common">Cotton-top tamarin</name>
    <name type="synonym">Oedipomidas oedipus</name>
    <dbReference type="NCBI Taxonomy" id="9490"/>
    <lineage>
        <taxon>Eukaryota</taxon>
        <taxon>Metazoa</taxon>
        <taxon>Chordata</taxon>
        <taxon>Craniata</taxon>
        <taxon>Vertebrata</taxon>
        <taxon>Euteleostomi</taxon>
        <taxon>Mammalia</taxon>
        <taxon>Eutheria</taxon>
        <taxon>Euarchontoglires</taxon>
        <taxon>Primates</taxon>
        <taxon>Haplorrhini</taxon>
        <taxon>Platyrrhini</taxon>
        <taxon>Cebidae</taxon>
        <taxon>Callitrichinae</taxon>
        <taxon>Saguinus</taxon>
    </lineage>
</organism>
<evidence type="ECO:0000313" key="5">
    <source>
        <dbReference type="Proteomes" id="UP001266305"/>
    </source>
</evidence>
<gene>
    <name evidence="4" type="ORF">P7K49_003052</name>
</gene>
<reference evidence="4 5" key="1">
    <citation type="submission" date="2023-05" db="EMBL/GenBank/DDBJ databases">
        <title>B98-5 Cell Line De Novo Hybrid Assembly: An Optical Mapping Approach.</title>
        <authorList>
            <person name="Kananen K."/>
            <person name="Auerbach J.A."/>
            <person name="Kautto E."/>
            <person name="Blachly J.S."/>
        </authorList>
    </citation>
    <scope>NUCLEOTIDE SEQUENCE [LARGE SCALE GENOMIC DNA]</scope>
    <source>
        <strain evidence="4">B95-8</strain>
        <tissue evidence="4">Cell line</tissue>
    </source>
</reference>
<dbReference type="Gene3D" id="3.80.10.10">
    <property type="entry name" value="Ribonuclease Inhibitor"/>
    <property type="match status" value="1"/>
</dbReference>
<dbReference type="SUPFAM" id="SSF52058">
    <property type="entry name" value="L domain-like"/>
    <property type="match status" value="1"/>
</dbReference>
<keyword evidence="2" id="KW-0677">Repeat</keyword>
<dbReference type="Pfam" id="PF13855">
    <property type="entry name" value="LRR_8"/>
    <property type="match status" value="2"/>
</dbReference>
<keyword evidence="1" id="KW-0433">Leucine-rich repeat</keyword>
<comment type="caution">
    <text evidence="4">The sequence shown here is derived from an EMBL/GenBank/DDBJ whole genome shotgun (WGS) entry which is preliminary data.</text>
</comment>
<dbReference type="EMBL" id="JASSZA010000001">
    <property type="protein sequence ID" value="KAK2121666.1"/>
    <property type="molecule type" value="Genomic_DNA"/>
</dbReference>
<sequence length="203" mass="22207">MGCLGYNEPKLPQQGLQAVPTGIPATSQHIFLHGNHISHVPAASYRTCCNFTVLWLHLNVLAQINAAAFAGLALLEQLNLSDNVQLPSLDPATFHGLGHLHTLHLDCCGLQELGLGLFRGLAALQYLYLQDNALQALPDDTFRDPGNLMQKAEPEKILEPEPTRRHITVGRTEMNRFRAQAQEPSMVGKAEASPGQVPRRGPQ</sequence>
<evidence type="ECO:0000256" key="2">
    <source>
        <dbReference type="ARBA" id="ARBA00022737"/>
    </source>
</evidence>
<keyword evidence="5" id="KW-1185">Reference proteome</keyword>
<dbReference type="PANTHER" id="PTHR24369:SF174">
    <property type="entry name" value="RETICULON-4 RECEPTOR"/>
    <property type="match status" value="1"/>
</dbReference>
<dbReference type="InterPro" id="IPR003591">
    <property type="entry name" value="Leu-rich_rpt_typical-subtyp"/>
</dbReference>
<proteinExistence type="predicted"/>
<dbReference type="InterPro" id="IPR050541">
    <property type="entry name" value="LRR_TM_domain-containing"/>
</dbReference>
<protein>
    <submittedName>
        <fullName evidence="4">Uncharacterized protein</fullName>
    </submittedName>
</protein>
<name>A0ABQ9WJ34_SAGOE</name>
<evidence type="ECO:0000313" key="4">
    <source>
        <dbReference type="EMBL" id="KAK2121666.1"/>
    </source>
</evidence>
<dbReference type="SMART" id="SM00369">
    <property type="entry name" value="LRR_TYP"/>
    <property type="match status" value="3"/>
</dbReference>
<accession>A0ABQ9WJ34</accession>
<evidence type="ECO:0000256" key="3">
    <source>
        <dbReference type="SAM" id="MobiDB-lite"/>
    </source>
</evidence>
<evidence type="ECO:0000256" key="1">
    <source>
        <dbReference type="ARBA" id="ARBA00022614"/>
    </source>
</evidence>
<feature type="region of interest" description="Disordered" evidence="3">
    <location>
        <begin position="179"/>
        <end position="203"/>
    </location>
</feature>
<dbReference type="InterPro" id="IPR032675">
    <property type="entry name" value="LRR_dom_sf"/>
</dbReference>
<dbReference type="PANTHER" id="PTHR24369">
    <property type="entry name" value="ANTIGEN BSP, PUTATIVE-RELATED"/>
    <property type="match status" value="1"/>
</dbReference>
<dbReference type="InterPro" id="IPR001611">
    <property type="entry name" value="Leu-rich_rpt"/>
</dbReference>
<dbReference type="Proteomes" id="UP001266305">
    <property type="component" value="Unassembled WGS sequence"/>
</dbReference>